<name>A0A8S1ELV4_9PELO</name>
<comment type="subcellular location">
    <subcellularLocation>
        <location evidence="1">Nucleus</location>
    </subcellularLocation>
</comment>
<dbReference type="GO" id="GO:0005634">
    <property type="term" value="C:nucleus"/>
    <property type="evidence" value="ECO:0007669"/>
    <property type="project" value="UniProtKB-SubCell"/>
</dbReference>
<dbReference type="InterPro" id="IPR011598">
    <property type="entry name" value="bHLH_dom"/>
</dbReference>
<sequence length="256" mass="28277">MDSQLSIGTLLTAARLIESHLPLATSSASGTTQFVFDGENKNELRSILSGKLKIDKKHCFKASTSSDPYCTTPPSRKSSKHSRAAHNELEKTRRANLRGCLDQLKSLVPSISDAARNTTLALLTRARDYIKELDEDNANLQRLKQLKEAENAALAAELERLQKAVNDTNSRPESCASSSYTASSPLLIEFSPSTKPHYHNDSPKPIIIDPIADGLLPAVPLTYPRPYIYPQTVLDLLELQSPKLDVSRYLPINLRV</sequence>
<reference evidence="9 10" key="1">
    <citation type="submission" date="2020-04" db="EMBL/GenBank/DDBJ databases">
        <authorList>
            <person name="Laetsch R D."/>
            <person name="Stevens L."/>
            <person name="Kumar S."/>
            <person name="Blaxter L. M."/>
        </authorList>
    </citation>
    <scope>NUCLEOTIDE SEQUENCE [LARGE SCALE GENOMIC DNA]</scope>
</reference>
<accession>A0A8S1ELV4</accession>
<keyword evidence="2" id="KW-0805">Transcription regulation</keyword>
<evidence type="ECO:0000256" key="7">
    <source>
        <dbReference type="SAM" id="MobiDB-lite"/>
    </source>
</evidence>
<protein>
    <recommendedName>
        <fullName evidence="8">BHLH domain-containing protein</fullName>
    </recommendedName>
</protein>
<gene>
    <name evidence="9" type="ORF">CBOVIS_LOCUS3295</name>
</gene>
<dbReference type="PANTHER" id="PTHR11969">
    <property type="entry name" value="MAX DIMERIZATION, MAD"/>
    <property type="match status" value="1"/>
</dbReference>
<dbReference type="SUPFAM" id="SSF47459">
    <property type="entry name" value="HLH, helix-loop-helix DNA-binding domain"/>
    <property type="match status" value="1"/>
</dbReference>
<evidence type="ECO:0000313" key="10">
    <source>
        <dbReference type="Proteomes" id="UP000494206"/>
    </source>
</evidence>
<dbReference type="Pfam" id="PF00010">
    <property type="entry name" value="HLH"/>
    <property type="match status" value="1"/>
</dbReference>
<dbReference type="EMBL" id="CADEPM010000002">
    <property type="protein sequence ID" value="CAB3400331.1"/>
    <property type="molecule type" value="Genomic_DNA"/>
</dbReference>
<evidence type="ECO:0000256" key="3">
    <source>
        <dbReference type="ARBA" id="ARBA00023125"/>
    </source>
</evidence>
<dbReference type="Gene3D" id="4.10.280.10">
    <property type="entry name" value="Helix-loop-helix DNA-binding domain"/>
    <property type="match status" value="1"/>
</dbReference>
<dbReference type="InterPro" id="IPR036638">
    <property type="entry name" value="HLH_DNA-bd_sf"/>
</dbReference>
<evidence type="ECO:0000313" key="9">
    <source>
        <dbReference type="EMBL" id="CAB3400331.1"/>
    </source>
</evidence>
<evidence type="ECO:0000256" key="4">
    <source>
        <dbReference type="ARBA" id="ARBA00023163"/>
    </source>
</evidence>
<dbReference type="Proteomes" id="UP000494206">
    <property type="component" value="Unassembled WGS sequence"/>
</dbReference>
<dbReference type="AlphaFoldDB" id="A0A8S1ELV4"/>
<feature type="domain" description="BHLH" evidence="8">
    <location>
        <begin position="81"/>
        <end position="133"/>
    </location>
</feature>
<dbReference type="PROSITE" id="PS50888">
    <property type="entry name" value="BHLH"/>
    <property type="match status" value="1"/>
</dbReference>
<keyword evidence="3" id="KW-0238">DNA-binding</keyword>
<feature type="compositionally biased region" description="Polar residues" evidence="7">
    <location>
        <begin position="65"/>
        <end position="76"/>
    </location>
</feature>
<dbReference type="PANTHER" id="PTHR11969:SF54">
    <property type="entry name" value="MAD-LIKE PROTEIN 1"/>
    <property type="match status" value="1"/>
</dbReference>
<evidence type="ECO:0000256" key="5">
    <source>
        <dbReference type="ARBA" id="ARBA00023242"/>
    </source>
</evidence>
<dbReference type="GO" id="GO:0000981">
    <property type="term" value="F:DNA-binding transcription factor activity, RNA polymerase II-specific"/>
    <property type="evidence" value="ECO:0007669"/>
    <property type="project" value="TreeGrafter"/>
</dbReference>
<dbReference type="SMART" id="SM00353">
    <property type="entry name" value="HLH"/>
    <property type="match status" value="1"/>
</dbReference>
<evidence type="ECO:0000256" key="2">
    <source>
        <dbReference type="ARBA" id="ARBA00023015"/>
    </source>
</evidence>
<feature type="region of interest" description="Disordered" evidence="7">
    <location>
        <begin position="65"/>
        <end position="89"/>
    </location>
</feature>
<dbReference type="GO" id="GO:0000978">
    <property type="term" value="F:RNA polymerase II cis-regulatory region sequence-specific DNA binding"/>
    <property type="evidence" value="ECO:0007669"/>
    <property type="project" value="TreeGrafter"/>
</dbReference>
<evidence type="ECO:0000259" key="8">
    <source>
        <dbReference type="PROSITE" id="PS50888"/>
    </source>
</evidence>
<comment type="caution">
    <text evidence="9">The sequence shown here is derived from an EMBL/GenBank/DDBJ whole genome shotgun (WGS) entry which is preliminary data.</text>
</comment>
<keyword evidence="5" id="KW-0539">Nucleus</keyword>
<dbReference type="OrthoDB" id="5920083at2759"/>
<keyword evidence="4" id="KW-0804">Transcription</keyword>
<evidence type="ECO:0000256" key="1">
    <source>
        <dbReference type="ARBA" id="ARBA00004123"/>
    </source>
</evidence>
<feature type="coiled-coil region" evidence="6">
    <location>
        <begin position="123"/>
        <end position="171"/>
    </location>
</feature>
<evidence type="ECO:0000256" key="6">
    <source>
        <dbReference type="SAM" id="Coils"/>
    </source>
</evidence>
<organism evidence="9 10">
    <name type="scientific">Caenorhabditis bovis</name>
    <dbReference type="NCBI Taxonomy" id="2654633"/>
    <lineage>
        <taxon>Eukaryota</taxon>
        <taxon>Metazoa</taxon>
        <taxon>Ecdysozoa</taxon>
        <taxon>Nematoda</taxon>
        <taxon>Chromadorea</taxon>
        <taxon>Rhabditida</taxon>
        <taxon>Rhabditina</taxon>
        <taxon>Rhabditomorpha</taxon>
        <taxon>Rhabditoidea</taxon>
        <taxon>Rhabditidae</taxon>
        <taxon>Peloderinae</taxon>
        <taxon>Caenorhabditis</taxon>
    </lineage>
</organism>
<keyword evidence="10" id="KW-1185">Reference proteome</keyword>
<dbReference type="GO" id="GO:0046983">
    <property type="term" value="F:protein dimerization activity"/>
    <property type="evidence" value="ECO:0007669"/>
    <property type="project" value="InterPro"/>
</dbReference>
<keyword evidence="6" id="KW-0175">Coiled coil</keyword>
<proteinExistence type="predicted"/>